<sequence>MPPRTERYTAGNSFISIEITMERQDHPSMEEYLSSNPYITDMPEILPDDPTAVADGYFGGGNRHPHFSNTVVNPYITNTTETTAEMAVTDGYFNGRPHQQLPIVHLPNEEPVKTAMPEPQPRSQSEQQREPSSRNTPEMRERDLEAQMSSSRASLDEDSQTVYSRVSFGSERSTLPPSYTSRRVSYEEGERNDREAVADTRPLIVNECLCRHPQCISCVANGTAIRSRQERCEWRKKMKCARGCRNGSKKARKFKFCCLSIFFLVVTWGLFGGIMWKHASNRFRESLASYDNYRCAELLPGTYEDKFTVPINSSRPSFSLQQSSLYEKAKSADAISRINVDGYVNVEHASEDDKIHDDEVLVKVEYQVSDEKVLEDIDIHLTEDGVAIHTNPYTRLPTEGKEICVFFKVTVKFPKPASTMELSRFVIDTEQLSLLLRPSLSLKVLDKALLSTITGNIWSKAKQTSRIQDDEKRNTNFGLQARNLLLSTTTGNIRGVWGLADSGSFDSKSGNIDIGLTPITSLPDMAPTTDLSVTTISGDVAVHSVSNDGTLHPFRKDLSNYNTVIKTVSGDVIGQYLLGSYLGVHTISGDIEADILPISPSAAGRDIDHQIAVITDTKSGRTKMSILEATDAKVMTEPKSLLRMRAVQTVFQWFEEKRRKLWQLYQNYCEVNKKEDIKSGKAEVSESATDVETLYVDPQDLGLSSLAFFKASHTTISGNINMHYPAAFEGKLKATTLTGSIAIEGEGVQIVRKERNGPVGKIVEAVHGKENEGFVESGSVSGDIKICVGNSRW</sequence>
<evidence type="ECO:0000256" key="2">
    <source>
        <dbReference type="SAM" id="Phobius"/>
    </source>
</evidence>
<keyword evidence="4" id="KW-1185">Reference proteome</keyword>
<accession>A0AAV9XTG7</accession>
<feature type="region of interest" description="Disordered" evidence="1">
    <location>
        <begin position="111"/>
        <end position="190"/>
    </location>
</feature>
<reference evidence="3 4" key="1">
    <citation type="submission" date="2019-10" db="EMBL/GenBank/DDBJ databases">
        <authorList>
            <person name="Palmer J.M."/>
        </authorList>
    </citation>
    <scope>NUCLEOTIDE SEQUENCE [LARGE SCALE GENOMIC DNA]</scope>
    <source>
        <strain evidence="3 4">TWF694</strain>
    </source>
</reference>
<organism evidence="3 4">
    <name type="scientific">Orbilia ellipsospora</name>
    <dbReference type="NCBI Taxonomy" id="2528407"/>
    <lineage>
        <taxon>Eukaryota</taxon>
        <taxon>Fungi</taxon>
        <taxon>Dikarya</taxon>
        <taxon>Ascomycota</taxon>
        <taxon>Pezizomycotina</taxon>
        <taxon>Orbiliomycetes</taxon>
        <taxon>Orbiliales</taxon>
        <taxon>Orbiliaceae</taxon>
        <taxon>Orbilia</taxon>
    </lineage>
</organism>
<name>A0AAV9XTG7_9PEZI</name>
<evidence type="ECO:0008006" key="5">
    <source>
        <dbReference type="Google" id="ProtNLM"/>
    </source>
</evidence>
<dbReference type="EMBL" id="JAVHJO010000001">
    <property type="protein sequence ID" value="KAK6544484.1"/>
    <property type="molecule type" value="Genomic_DNA"/>
</dbReference>
<keyword evidence="2" id="KW-0812">Transmembrane</keyword>
<feature type="compositionally biased region" description="Polar residues" evidence="1">
    <location>
        <begin position="170"/>
        <end position="183"/>
    </location>
</feature>
<dbReference type="AlphaFoldDB" id="A0AAV9XTG7"/>
<keyword evidence="2" id="KW-1133">Transmembrane helix</keyword>
<feature type="compositionally biased region" description="Basic and acidic residues" evidence="1">
    <location>
        <begin position="127"/>
        <end position="145"/>
    </location>
</feature>
<evidence type="ECO:0000313" key="4">
    <source>
        <dbReference type="Proteomes" id="UP001365542"/>
    </source>
</evidence>
<dbReference type="Proteomes" id="UP001365542">
    <property type="component" value="Unassembled WGS sequence"/>
</dbReference>
<keyword evidence="2" id="KW-0472">Membrane</keyword>
<feature type="transmembrane region" description="Helical" evidence="2">
    <location>
        <begin position="256"/>
        <end position="276"/>
    </location>
</feature>
<evidence type="ECO:0000256" key="1">
    <source>
        <dbReference type="SAM" id="MobiDB-lite"/>
    </source>
</evidence>
<evidence type="ECO:0000313" key="3">
    <source>
        <dbReference type="EMBL" id="KAK6544484.1"/>
    </source>
</evidence>
<comment type="caution">
    <text evidence="3">The sequence shown here is derived from an EMBL/GenBank/DDBJ whole genome shotgun (WGS) entry which is preliminary data.</text>
</comment>
<gene>
    <name evidence="3" type="ORF">TWF694_001178</name>
</gene>
<proteinExistence type="predicted"/>
<protein>
    <recommendedName>
        <fullName evidence="5">Adhesin domain-containing protein</fullName>
    </recommendedName>
</protein>